<comment type="caution">
    <text evidence="14">The sequence shown here is derived from an EMBL/GenBank/DDBJ whole genome shotgun (WGS) entry which is preliminary data.</text>
</comment>
<evidence type="ECO:0000256" key="13">
    <source>
        <dbReference type="SAM" id="Phobius"/>
    </source>
</evidence>
<keyword evidence="15" id="KW-1185">Reference proteome</keyword>
<accession>A0A0R1LPT8</accession>
<feature type="transmembrane region" description="Helical" evidence="13">
    <location>
        <begin position="178"/>
        <end position="197"/>
    </location>
</feature>
<evidence type="ECO:0000256" key="3">
    <source>
        <dbReference type="ARBA" id="ARBA00018524"/>
    </source>
</evidence>
<feature type="transmembrane region" description="Helical" evidence="13">
    <location>
        <begin position="234"/>
        <end position="252"/>
    </location>
</feature>
<comment type="similarity">
    <text evidence="2">Belongs to the binding-protein-dependent transport system permease family. FecCD subfamily.</text>
</comment>
<dbReference type="CDD" id="cd06550">
    <property type="entry name" value="TM_ABC_iron-siderophores_like"/>
    <property type="match status" value="1"/>
</dbReference>
<name>A0A0R1LPT8_9LACO</name>
<evidence type="ECO:0000256" key="4">
    <source>
        <dbReference type="ARBA" id="ARBA00022448"/>
    </source>
</evidence>
<dbReference type="PANTHER" id="PTHR30472:SF21">
    <property type="entry name" value="HEME-IRON TRANSPORT SYSTEM PERMEASE PROTEIN ISDF-RELATED"/>
    <property type="match status" value="1"/>
</dbReference>
<evidence type="ECO:0000256" key="12">
    <source>
        <dbReference type="ARBA" id="ARBA00031465"/>
    </source>
</evidence>
<feature type="transmembrane region" description="Helical" evidence="13">
    <location>
        <begin position="209"/>
        <end position="228"/>
    </location>
</feature>
<keyword evidence="7 13" id="KW-1133">Transmembrane helix</keyword>
<evidence type="ECO:0000256" key="5">
    <source>
        <dbReference type="ARBA" id="ARBA00022475"/>
    </source>
</evidence>
<comment type="function">
    <text evidence="10">Part of the binding-protein-dependent transport system for heme-iron. Responsible for the translocation of the substrate across the membrane.</text>
</comment>
<keyword evidence="9 13" id="KW-0472">Membrane</keyword>
<feature type="transmembrane region" description="Helical" evidence="13">
    <location>
        <begin position="99"/>
        <end position="128"/>
    </location>
</feature>
<evidence type="ECO:0000256" key="2">
    <source>
        <dbReference type="ARBA" id="ARBA00007935"/>
    </source>
</evidence>
<evidence type="ECO:0000256" key="8">
    <source>
        <dbReference type="ARBA" id="ARBA00023004"/>
    </source>
</evidence>
<dbReference type="STRING" id="1423776.FD04_GL000856"/>
<dbReference type="Gene3D" id="1.10.3470.10">
    <property type="entry name" value="ABC transporter involved in vitamin B12 uptake, BtuC"/>
    <property type="match status" value="1"/>
</dbReference>
<comment type="subcellular location">
    <subcellularLocation>
        <location evidence="1">Cell membrane</location>
        <topology evidence="1">Multi-pass membrane protein</topology>
    </subcellularLocation>
</comment>
<organism evidence="14 15">
    <name type="scientific">Secundilactobacillus odoratitofui DSM 19909 = JCM 15043</name>
    <dbReference type="NCBI Taxonomy" id="1423776"/>
    <lineage>
        <taxon>Bacteria</taxon>
        <taxon>Bacillati</taxon>
        <taxon>Bacillota</taxon>
        <taxon>Bacilli</taxon>
        <taxon>Lactobacillales</taxon>
        <taxon>Lactobacillaceae</taxon>
        <taxon>Secundilactobacillus</taxon>
    </lineage>
</organism>
<dbReference type="InterPro" id="IPR037294">
    <property type="entry name" value="ABC_BtuC-like"/>
</dbReference>
<dbReference type="SUPFAM" id="SSF81345">
    <property type="entry name" value="ABC transporter involved in vitamin B12 uptake, BtuC"/>
    <property type="match status" value="1"/>
</dbReference>
<dbReference type="GO" id="GO:0022857">
    <property type="term" value="F:transmembrane transporter activity"/>
    <property type="evidence" value="ECO:0007669"/>
    <property type="project" value="InterPro"/>
</dbReference>
<evidence type="ECO:0000313" key="14">
    <source>
        <dbReference type="EMBL" id="KRK97884.1"/>
    </source>
</evidence>
<dbReference type="PANTHER" id="PTHR30472">
    <property type="entry name" value="FERRIC ENTEROBACTIN TRANSPORT SYSTEM PERMEASE PROTEIN"/>
    <property type="match status" value="1"/>
</dbReference>
<evidence type="ECO:0000256" key="11">
    <source>
        <dbReference type="ARBA" id="ARBA00031149"/>
    </source>
</evidence>
<reference evidence="14 15" key="1">
    <citation type="journal article" date="2015" name="Genome Announc.">
        <title>Expanding the biotechnology potential of lactobacilli through comparative genomics of 213 strains and associated genera.</title>
        <authorList>
            <person name="Sun Z."/>
            <person name="Harris H.M."/>
            <person name="McCann A."/>
            <person name="Guo C."/>
            <person name="Argimon S."/>
            <person name="Zhang W."/>
            <person name="Yang X."/>
            <person name="Jeffery I.B."/>
            <person name="Cooney J.C."/>
            <person name="Kagawa T.F."/>
            <person name="Liu W."/>
            <person name="Song Y."/>
            <person name="Salvetti E."/>
            <person name="Wrobel A."/>
            <person name="Rasinkangas P."/>
            <person name="Parkhill J."/>
            <person name="Rea M.C."/>
            <person name="O'Sullivan O."/>
            <person name="Ritari J."/>
            <person name="Douillard F.P."/>
            <person name="Paul Ross R."/>
            <person name="Yang R."/>
            <person name="Briner A.E."/>
            <person name="Felis G.E."/>
            <person name="de Vos W.M."/>
            <person name="Barrangou R."/>
            <person name="Klaenhammer T.R."/>
            <person name="Caufield P.W."/>
            <person name="Cui Y."/>
            <person name="Zhang H."/>
            <person name="O'Toole P.W."/>
        </authorList>
    </citation>
    <scope>NUCLEOTIDE SEQUENCE [LARGE SCALE GENOMIC DNA]</scope>
    <source>
        <strain evidence="14 15">DSM 19909</strain>
    </source>
</reference>
<keyword evidence="4" id="KW-0813">Transport</keyword>
<dbReference type="GO" id="GO:0033214">
    <property type="term" value="P:siderophore-iron import into cell"/>
    <property type="evidence" value="ECO:0007669"/>
    <property type="project" value="TreeGrafter"/>
</dbReference>
<evidence type="ECO:0000256" key="1">
    <source>
        <dbReference type="ARBA" id="ARBA00004651"/>
    </source>
</evidence>
<keyword evidence="8" id="KW-0408">Iron</keyword>
<sequence length="320" mass="34147">MTKESIAYSLVCVFILITTIISLMVGTTFISVQQLWQVFSAQRPDLLATVLDFRLPRIVAALIAGGMLASAGALSQAVFRNRLADPTILGVTSAGELMMLLGGMILPAFGLQKFMLALIGGVIAFALLANRQTMQHPYQLIIVGVALNLTFTGLQQLFTKGINVGNNIGFNGLTWSTVWVLLISGCIGLVAVLLLAPWANDLKLPDDQLATVGVPVLAMRLGLLALVIYLSADVTSAVGTLPFIGIIVPNIARRIVGYDYQTLLPFSMLSGGWLLLVIDTIGRTVILPSEISAAVLLAVIGGPFLVYLVQREGFHGITSR</sequence>
<dbReference type="EMBL" id="AZEE01000028">
    <property type="protein sequence ID" value="KRK97884.1"/>
    <property type="molecule type" value="Genomic_DNA"/>
</dbReference>
<keyword evidence="6 13" id="KW-0812">Transmembrane</keyword>
<dbReference type="PATRIC" id="fig|1423776.4.peg.863"/>
<proteinExistence type="inferred from homology"/>
<feature type="transmembrane region" description="Helical" evidence="13">
    <location>
        <begin position="6"/>
        <end position="30"/>
    </location>
</feature>
<keyword evidence="5" id="KW-1003">Cell membrane</keyword>
<dbReference type="RefSeq" id="WP_054699898.1">
    <property type="nucleotide sequence ID" value="NZ_AZEE01000028.1"/>
</dbReference>
<evidence type="ECO:0000256" key="10">
    <source>
        <dbReference type="ARBA" id="ARBA00025320"/>
    </source>
</evidence>
<feature type="transmembrane region" description="Helical" evidence="13">
    <location>
        <begin position="264"/>
        <end position="285"/>
    </location>
</feature>
<dbReference type="AlphaFoldDB" id="A0A0R1LPT8"/>
<evidence type="ECO:0000256" key="6">
    <source>
        <dbReference type="ARBA" id="ARBA00022692"/>
    </source>
</evidence>
<dbReference type="Pfam" id="PF01032">
    <property type="entry name" value="FecCD"/>
    <property type="match status" value="1"/>
</dbReference>
<dbReference type="InterPro" id="IPR000522">
    <property type="entry name" value="ABC_transptr_permease_BtuC"/>
</dbReference>
<feature type="transmembrane region" description="Helical" evidence="13">
    <location>
        <begin position="140"/>
        <end position="158"/>
    </location>
</feature>
<evidence type="ECO:0000256" key="9">
    <source>
        <dbReference type="ARBA" id="ARBA00023136"/>
    </source>
</evidence>
<feature type="transmembrane region" description="Helical" evidence="13">
    <location>
        <begin position="291"/>
        <end position="310"/>
    </location>
</feature>
<protein>
    <recommendedName>
        <fullName evidence="3">Probable heme-iron transport system permease protein IsdF</fullName>
    </recommendedName>
    <alternativeName>
        <fullName evidence="12">Iron-regulated surface determinant protein F</fullName>
    </alternativeName>
    <alternativeName>
        <fullName evidence="11">Staphylococcal iron-regulated protein G</fullName>
    </alternativeName>
</protein>
<evidence type="ECO:0000313" key="15">
    <source>
        <dbReference type="Proteomes" id="UP000051160"/>
    </source>
</evidence>
<feature type="transmembrane region" description="Helical" evidence="13">
    <location>
        <begin position="58"/>
        <end position="79"/>
    </location>
</feature>
<dbReference type="Proteomes" id="UP000051160">
    <property type="component" value="Unassembled WGS sequence"/>
</dbReference>
<dbReference type="OrthoDB" id="9811721at2"/>
<evidence type="ECO:0000256" key="7">
    <source>
        <dbReference type="ARBA" id="ARBA00022989"/>
    </source>
</evidence>
<dbReference type="GO" id="GO:0005886">
    <property type="term" value="C:plasma membrane"/>
    <property type="evidence" value="ECO:0007669"/>
    <property type="project" value="UniProtKB-SubCell"/>
</dbReference>
<gene>
    <name evidence="14" type="ORF">FD04_GL000856</name>
</gene>